<reference evidence="1 2" key="1">
    <citation type="submission" date="2013-02" db="EMBL/GenBank/DDBJ databases">
        <authorList>
            <person name="Harkins D.M."/>
            <person name="Durkin A.S."/>
            <person name="Brinkac L.M."/>
            <person name="Haft D.H."/>
            <person name="Selengut J.D."/>
            <person name="Sanka R."/>
            <person name="DePew J."/>
            <person name="Purushe J."/>
            <person name="Haake D.A."/>
            <person name="Matsunaga J."/>
            <person name="Vinetz J.M."/>
            <person name="Sutton G.G."/>
            <person name="Nierman W.C."/>
            <person name="Fouts D.E."/>
        </authorList>
    </citation>
    <scope>NUCLEOTIDE SEQUENCE [LARGE SCALE GENOMIC DNA]</scope>
    <source>
        <strain evidence="1 2">Ecochallenge</strain>
    </source>
</reference>
<dbReference type="PANTHER" id="PTHR31061:SF24">
    <property type="entry name" value="LD22376P"/>
    <property type="match status" value="1"/>
</dbReference>
<name>N1U8W8_9LEPT</name>
<dbReference type="Proteomes" id="UP000012249">
    <property type="component" value="Unassembled WGS sequence"/>
</dbReference>
<gene>
    <name evidence="1" type="ORF">LEP1GSC043_1684</name>
</gene>
<dbReference type="PANTHER" id="PTHR31061">
    <property type="entry name" value="LD22376P"/>
    <property type="match status" value="1"/>
</dbReference>
<sequence length="93" mass="10856">MEKKSTQNKDRILSLDLFRGMTVIGMILVNNPGSWSYIYSPLKHAKWNGCTPTDLVFPFFYLRWEYQFQFHYILKMELIVVGSGSGFVKEALI</sequence>
<proteinExistence type="predicted"/>
<dbReference type="AlphaFoldDB" id="N1U8W8"/>
<evidence type="ECO:0008006" key="3">
    <source>
        <dbReference type="Google" id="ProtNLM"/>
    </source>
</evidence>
<dbReference type="EMBL" id="AHMI02000291">
    <property type="protein sequence ID" value="EMY12540.1"/>
    <property type="molecule type" value="Genomic_DNA"/>
</dbReference>
<comment type="caution">
    <text evidence="1">The sequence shown here is derived from an EMBL/GenBank/DDBJ whole genome shotgun (WGS) entry which is preliminary data.</text>
</comment>
<evidence type="ECO:0000313" key="2">
    <source>
        <dbReference type="Proteomes" id="UP000012249"/>
    </source>
</evidence>
<organism evidence="1 2">
    <name type="scientific">Leptospira weilii str. Ecochallenge</name>
    <dbReference type="NCBI Taxonomy" id="1049986"/>
    <lineage>
        <taxon>Bacteria</taxon>
        <taxon>Pseudomonadati</taxon>
        <taxon>Spirochaetota</taxon>
        <taxon>Spirochaetia</taxon>
        <taxon>Leptospirales</taxon>
        <taxon>Leptospiraceae</taxon>
        <taxon>Leptospira</taxon>
    </lineage>
</organism>
<protein>
    <recommendedName>
        <fullName evidence="3">DUF5009 domain-containing protein</fullName>
    </recommendedName>
</protein>
<evidence type="ECO:0000313" key="1">
    <source>
        <dbReference type="EMBL" id="EMY12540.1"/>
    </source>
</evidence>
<accession>N1U8W8</accession>